<keyword evidence="2" id="KW-1133">Transmembrane helix</keyword>
<dbReference type="EMBL" id="NAJM01000053">
    <property type="protein sequence ID" value="RVX67027.1"/>
    <property type="molecule type" value="Genomic_DNA"/>
</dbReference>
<keyword evidence="2" id="KW-0472">Membrane</keyword>
<evidence type="ECO:0000313" key="3">
    <source>
        <dbReference type="EMBL" id="RVX67027.1"/>
    </source>
</evidence>
<proteinExistence type="predicted"/>
<feature type="region of interest" description="Disordered" evidence="1">
    <location>
        <begin position="332"/>
        <end position="364"/>
    </location>
</feature>
<dbReference type="Proteomes" id="UP000288859">
    <property type="component" value="Unassembled WGS sequence"/>
</dbReference>
<feature type="compositionally biased region" description="Acidic residues" evidence="1">
    <location>
        <begin position="113"/>
        <end position="126"/>
    </location>
</feature>
<comment type="caution">
    <text evidence="3">The sequence shown here is derived from an EMBL/GenBank/DDBJ whole genome shotgun (WGS) entry which is preliminary data.</text>
</comment>
<feature type="compositionally biased region" description="Low complexity" evidence="1">
    <location>
        <begin position="146"/>
        <end position="157"/>
    </location>
</feature>
<evidence type="ECO:0000256" key="2">
    <source>
        <dbReference type="SAM" id="Phobius"/>
    </source>
</evidence>
<dbReference type="OrthoDB" id="10348729at2759"/>
<keyword evidence="2" id="KW-0812">Transmembrane</keyword>
<feature type="region of interest" description="Disordered" evidence="1">
    <location>
        <begin position="113"/>
        <end position="166"/>
    </location>
</feature>
<feature type="compositionally biased region" description="Low complexity" evidence="1">
    <location>
        <begin position="629"/>
        <end position="650"/>
    </location>
</feature>
<feature type="region of interest" description="Disordered" evidence="1">
    <location>
        <begin position="225"/>
        <end position="254"/>
    </location>
</feature>
<feature type="compositionally biased region" description="Polar residues" evidence="1">
    <location>
        <begin position="345"/>
        <end position="359"/>
    </location>
</feature>
<feature type="region of interest" description="Disordered" evidence="1">
    <location>
        <begin position="589"/>
        <end position="657"/>
    </location>
</feature>
<sequence>MDQLDLPRVTQYYREKVVDHAIHMIPNNNIPTLSKQKVTGDKVFIKNMKKVIRYYNKVIKKLSPKYHPQEISKLEKERDSIQQTLDDPNDIRLRILKNLEADFVARDVYAPDLDDESDADDQDDAQPEPATKVEPATESIEEKATTTESMQEKTTTTAPVEASGELRTNEAAANVEACGNLPTDVTSATVDEAPLHTDDAQLSVEAPAGPIVDSLQLEKEPFQANDAPVSTEGPAIPNTNSLPASDSGACPEDIDDECLAPAGWLEDVNGENVAVTRDTEVPVPDNHGDIDAETTSSEPQEDPAARALRLYYEEIAEDDSTDYDDWFDDYDVSFSTEESPDSDSVEQTSSVNSGASVLNETCPDAPGPATLWGILSSSSPADVSHSAPDVEALKSPMPTYIDAGNGQVDQSQQPAIINPEPPCETIDDSVKDINSEHLSHNVAPSQLKFQLPIRSKRALETASNAATPMNDFKTNCDQPEILSENTALASDIEEPVATAPMHSPPHDIEEATGDVVPVQSQAAAGDTEQLQVQVQEEAPGPATLWGILASEPAPECKQQIEDLPLSVNPACNSPISPESPDVDVAVALSSPKESSISEDTLTEVDEPCLGSCKEDSSSEGDENSLLLGPPSTETTTVSESTASSAPTTPVKVEENDQGNLNYEELVEDHLDFKNIGTHLDTEAIEPEATMPATMPDLALQTAEPLDGAKVPEVVLSSTKEELTTPTPAGPKADEVQACADPIQAATDTYKPPKWSLTHILGCSVAIAVPMVTIYPTIGLLGAYALIRYARSQCD</sequence>
<evidence type="ECO:0000256" key="1">
    <source>
        <dbReference type="SAM" id="MobiDB-lite"/>
    </source>
</evidence>
<accession>A0A438MVT3</accession>
<reference evidence="3 4" key="1">
    <citation type="submission" date="2017-03" db="EMBL/GenBank/DDBJ databases">
        <title>Genomes of endolithic fungi from Antarctica.</title>
        <authorList>
            <person name="Coleine C."/>
            <person name="Masonjones S."/>
            <person name="Stajich J.E."/>
        </authorList>
    </citation>
    <scope>NUCLEOTIDE SEQUENCE [LARGE SCALE GENOMIC DNA]</scope>
    <source>
        <strain evidence="3 4">CCFEE 6314</strain>
    </source>
</reference>
<name>A0A438MVT3_EXOME</name>
<dbReference type="AlphaFoldDB" id="A0A438MVT3"/>
<feature type="transmembrane region" description="Helical" evidence="2">
    <location>
        <begin position="764"/>
        <end position="786"/>
    </location>
</feature>
<feature type="region of interest" description="Disordered" evidence="1">
    <location>
        <begin position="279"/>
        <end position="304"/>
    </location>
</feature>
<protein>
    <submittedName>
        <fullName evidence="3">Uncharacterized protein</fullName>
    </submittedName>
</protein>
<dbReference type="VEuPathDB" id="FungiDB:PV10_03136"/>
<gene>
    <name evidence="3" type="ORF">B0A52_09241</name>
</gene>
<organism evidence="3 4">
    <name type="scientific">Exophiala mesophila</name>
    <name type="common">Black yeast-like fungus</name>
    <dbReference type="NCBI Taxonomy" id="212818"/>
    <lineage>
        <taxon>Eukaryota</taxon>
        <taxon>Fungi</taxon>
        <taxon>Dikarya</taxon>
        <taxon>Ascomycota</taxon>
        <taxon>Pezizomycotina</taxon>
        <taxon>Eurotiomycetes</taxon>
        <taxon>Chaetothyriomycetidae</taxon>
        <taxon>Chaetothyriales</taxon>
        <taxon>Herpotrichiellaceae</taxon>
        <taxon>Exophiala</taxon>
    </lineage>
</organism>
<evidence type="ECO:0000313" key="4">
    <source>
        <dbReference type="Proteomes" id="UP000288859"/>
    </source>
</evidence>